<feature type="transmembrane region" description="Helical" evidence="1">
    <location>
        <begin position="251"/>
        <end position="269"/>
    </location>
</feature>
<name>A0A1E1GI50_SCHSO</name>
<sequence length="292" mass="34307">MLIRFHGDLVFFSFFLSILFCLFCGLVDSLLGFWVFLELAGLSIVPCFFYSGGFDNINFYGSLLVYIVMSGISSVFLVSGVLFYSLYYLVLVGFIIKLGLFPFLVWIYYVFSSSNWYFILLVSVILKFPVLFFSFLLQERGACEQFLYIDCFLTIMFCSIFFWLYSLSWEFIWCHMSLSSVSTLLIACFCVDFSYTLFVYCYYSIWAVFCVCYFFYLKQLGGVKESFWLFCFLLLITPLSLPLFYKLSVCISIIYSSLYLLVVWSLYSLSEQIFLYKLAGDSFFSYTFNSWY</sequence>
<evidence type="ECO:0000313" key="2">
    <source>
        <dbReference type="EMBL" id="BAV82555.1"/>
    </source>
</evidence>
<feature type="transmembrane region" description="Helical" evidence="1">
    <location>
        <begin position="57"/>
        <end position="79"/>
    </location>
</feature>
<accession>A0A1E1GI50</accession>
<feature type="transmembrane region" description="Helical" evidence="1">
    <location>
        <begin position="227"/>
        <end position="245"/>
    </location>
</feature>
<proteinExistence type="predicted"/>
<organism evidence="2">
    <name type="scientific">Schistocephalus solidus</name>
    <name type="common">Tapeworm</name>
    <dbReference type="NCBI Taxonomy" id="70667"/>
    <lineage>
        <taxon>Eukaryota</taxon>
        <taxon>Metazoa</taxon>
        <taxon>Spiralia</taxon>
        <taxon>Lophotrochozoa</taxon>
        <taxon>Platyhelminthes</taxon>
        <taxon>Cestoda</taxon>
        <taxon>Eucestoda</taxon>
        <taxon>Diphyllobothriidea</taxon>
        <taxon>Diphyllobothriidae</taxon>
        <taxon>Schistocephalus</taxon>
    </lineage>
</organism>
<feature type="transmembrane region" description="Helical" evidence="1">
    <location>
        <begin position="12"/>
        <end position="37"/>
    </location>
</feature>
<geneLocation type="mitochondrion" evidence="2"/>
<feature type="transmembrane region" description="Helical" evidence="1">
    <location>
        <begin position="184"/>
        <end position="215"/>
    </location>
</feature>
<feature type="transmembrane region" description="Helical" evidence="1">
    <location>
        <begin position="146"/>
        <end position="164"/>
    </location>
</feature>
<evidence type="ECO:0000256" key="1">
    <source>
        <dbReference type="SAM" id="Phobius"/>
    </source>
</evidence>
<feature type="transmembrane region" description="Helical" evidence="1">
    <location>
        <begin position="116"/>
        <end position="137"/>
    </location>
</feature>
<dbReference type="EMBL" id="AP017669">
    <property type="protein sequence ID" value="BAV82555.1"/>
    <property type="molecule type" value="Genomic_DNA"/>
</dbReference>
<protein>
    <submittedName>
        <fullName evidence="2">NADH dehydrogenase subunit 2</fullName>
    </submittedName>
</protein>
<keyword evidence="1" id="KW-0812">Transmembrane</keyword>
<keyword evidence="1" id="KW-1133">Transmembrane helix</keyword>
<feature type="transmembrane region" description="Helical" evidence="1">
    <location>
        <begin position="86"/>
        <end position="110"/>
    </location>
</feature>
<keyword evidence="2" id="KW-0496">Mitochondrion</keyword>
<dbReference type="AlphaFoldDB" id="A0A1E1GI50"/>
<keyword evidence="1" id="KW-0472">Membrane</keyword>
<gene>
    <name evidence="2" type="primary">ND2</name>
</gene>
<reference evidence="2" key="1">
    <citation type="submission" date="2016-10" db="EMBL/GenBank/DDBJ databases">
        <title>Complete mitochondrial genomes of 50 helminths species.</title>
        <authorList>
            <person name="Kikuchi T."/>
            <person name="Holroyd N."/>
            <person name="Berriman M."/>
        </authorList>
    </citation>
    <scope>NUCLEOTIDE SEQUENCE</scope>
</reference>